<feature type="domain" description="Sporulation regulator WhiA C-terminal" evidence="5">
    <location>
        <begin position="220"/>
        <end position="305"/>
    </location>
</feature>
<dbReference type="Pfam" id="PF14527">
    <property type="entry name" value="LAGLIDADG_WhiA"/>
    <property type="match status" value="1"/>
</dbReference>
<name>A0A9Q9CI11_9FIRM</name>
<dbReference type="PANTHER" id="PTHR37307:SF1">
    <property type="entry name" value="CELL DIVISION PROTEIN WHIA-RELATED"/>
    <property type="match status" value="1"/>
</dbReference>
<dbReference type="GO" id="GO:0051301">
    <property type="term" value="P:cell division"/>
    <property type="evidence" value="ECO:0007669"/>
    <property type="project" value="UniProtKB-UniRule"/>
</dbReference>
<evidence type="ECO:0000313" key="10">
    <source>
        <dbReference type="Proteomes" id="UP001058016"/>
    </source>
</evidence>
<dbReference type="Proteomes" id="UP001058072">
    <property type="component" value="Chromosome"/>
</dbReference>
<evidence type="ECO:0000313" key="11">
    <source>
        <dbReference type="Proteomes" id="UP001058072"/>
    </source>
</evidence>
<dbReference type="SUPFAM" id="SSF55608">
    <property type="entry name" value="Homing endonucleases"/>
    <property type="match status" value="1"/>
</dbReference>
<keyword evidence="10" id="KW-1185">Reference proteome</keyword>
<gene>
    <name evidence="4 9" type="primary">whiA</name>
    <name evidence="8" type="ORF">J0J69_10665</name>
    <name evidence="9" type="ORF">J0J70_03225</name>
</gene>
<dbReference type="HAMAP" id="MF_01420">
    <property type="entry name" value="HTH_type_WhiA"/>
    <property type="match status" value="1"/>
</dbReference>
<feature type="domain" description="WhiA LAGLIDADG-like" evidence="7">
    <location>
        <begin position="124"/>
        <end position="216"/>
    </location>
</feature>
<comment type="similarity">
    <text evidence="4">Belongs to the WhiA family.</text>
</comment>
<dbReference type="InterPro" id="IPR018478">
    <property type="entry name" value="Sporu_reg_WhiA_N_dom"/>
</dbReference>
<evidence type="ECO:0000256" key="4">
    <source>
        <dbReference type="HAMAP-Rule" id="MF_01420"/>
    </source>
</evidence>
<dbReference type="FunFam" id="3.10.28.10:FF:000002">
    <property type="entry name" value="Probable cell division protein WhiA"/>
    <property type="match status" value="1"/>
</dbReference>
<keyword evidence="2 4" id="KW-0238">DNA-binding</keyword>
<evidence type="ECO:0000256" key="2">
    <source>
        <dbReference type="ARBA" id="ARBA00023125"/>
    </source>
</evidence>
<dbReference type="InterPro" id="IPR003802">
    <property type="entry name" value="Sporulation_regulator_WhiA"/>
</dbReference>
<dbReference type="Pfam" id="PF02650">
    <property type="entry name" value="HTH_WhiA"/>
    <property type="match status" value="1"/>
</dbReference>
<dbReference type="Pfam" id="PF10298">
    <property type="entry name" value="WhiA_N"/>
    <property type="match status" value="1"/>
</dbReference>
<dbReference type="InterPro" id="IPR023054">
    <property type="entry name" value="Sporulation_regulator_WhiA_C"/>
</dbReference>
<evidence type="ECO:0000313" key="9">
    <source>
        <dbReference type="EMBL" id="UUF09030.1"/>
    </source>
</evidence>
<evidence type="ECO:0000259" key="6">
    <source>
        <dbReference type="Pfam" id="PF10298"/>
    </source>
</evidence>
<evidence type="ECO:0000313" key="8">
    <source>
        <dbReference type="EMBL" id="UUF05518.1"/>
    </source>
</evidence>
<evidence type="ECO:0000259" key="5">
    <source>
        <dbReference type="Pfam" id="PF02650"/>
    </source>
</evidence>
<dbReference type="EMBL" id="CP071250">
    <property type="protein sequence ID" value="UUF09030.1"/>
    <property type="molecule type" value="Genomic_DNA"/>
</dbReference>
<dbReference type="GO" id="GO:0043937">
    <property type="term" value="P:regulation of sporulation"/>
    <property type="evidence" value="ECO:0007669"/>
    <property type="project" value="InterPro"/>
</dbReference>
<dbReference type="Proteomes" id="UP001058016">
    <property type="component" value="Chromosome"/>
</dbReference>
<sequence length="319" mass="36565">MSFASETKKELVQIQSDDCCAKAELSALIRMNGVISLSNKGLVLDFATENAAIARRTLQLIKQLFDTEVDLLSRKKMQLKKNNVYIIRIKKNARDIATELGIMSDTGFVLGIAKNLIEYDCCKRAYMRGAFLAGGSVNNPETSSYHFEIFTLDEEHAEDLKDLLNVFDLNARVLQRKKGYITYIKEAEKISDFLRAIEAYNAVLNFEDVRIFRDIRNSENRLNNCEIANETKTIAAAQRQIDNIELIDLVYGINSLPERLQYVANLRLEFPEENLSYLSEIATERGMKLTKSGINHRMRKLSEMAEEIRENQQKRSEEN</sequence>
<dbReference type="GO" id="GO:0003677">
    <property type="term" value="F:DNA binding"/>
    <property type="evidence" value="ECO:0007669"/>
    <property type="project" value="UniProtKB-UniRule"/>
</dbReference>
<proteinExistence type="inferred from homology"/>
<dbReference type="PANTHER" id="PTHR37307">
    <property type="entry name" value="CELL DIVISION PROTEIN WHIA-RELATED"/>
    <property type="match status" value="1"/>
</dbReference>
<evidence type="ECO:0000259" key="7">
    <source>
        <dbReference type="Pfam" id="PF14527"/>
    </source>
</evidence>
<dbReference type="InterPro" id="IPR027434">
    <property type="entry name" value="Homing_endonucl"/>
</dbReference>
<dbReference type="InterPro" id="IPR039518">
    <property type="entry name" value="WhiA_LAGLIDADG_dom"/>
</dbReference>
<reference evidence="9 10" key="1">
    <citation type="submission" date="2021-03" db="EMBL/GenBank/DDBJ databases">
        <title>Comparative Genomics and Metabolomics in the genus Turicibacter.</title>
        <authorList>
            <person name="Maki J."/>
            <person name="Looft T."/>
        </authorList>
    </citation>
    <scope>NUCLEOTIDE SEQUENCE</scope>
    <source>
        <strain evidence="9">ISU324</strain>
        <strain evidence="8 10">MMM721</strain>
    </source>
</reference>
<dbReference type="RefSeq" id="WP_055276020.1">
    <property type="nucleotide sequence ID" value="NZ_CP071249.1"/>
</dbReference>
<evidence type="ECO:0000256" key="3">
    <source>
        <dbReference type="ARBA" id="ARBA00023306"/>
    </source>
</evidence>
<feature type="domain" description="Sporulation transcription regulator WhiA N-terminal" evidence="6">
    <location>
        <begin position="18"/>
        <end position="103"/>
    </location>
</feature>
<dbReference type="AlphaFoldDB" id="A0A9Q9CI11"/>
<dbReference type="Gene3D" id="3.10.28.10">
    <property type="entry name" value="Homing endonucleases"/>
    <property type="match status" value="1"/>
</dbReference>
<evidence type="ECO:0000256" key="1">
    <source>
        <dbReference type="ARBA" id="ARBA00022618"/>
    </source>
</evidence>
<protein>
    <recommendedName>
        <fullName evidence="4">Probable cell division protein WhiA</fullName>
    </recommendedName>
</protein>
<comment type="function">
    <text evidence="4">Involved in cell division and chromosome segregation.</text>
</comment>
<dbReference type="NCBIfam" id="TIGR00647">
    <property type="entry name" value="DNA_bind_WhiA"/>
    <property type="match status" value="1"/>
</dbReference>
<organism evidence="9 11">
    <name type="scientific">Turicibacter bilis</name>
    <dbReference type="NCBI Taxonomy" id="2735723"/>
    <lineage>
        <taxon>Bacteria</taxon>
        <taxon>Bacillati</taxon>
        <taxon>Bacillota</taxon>
        <taxon>Erysipelotrichia</taxon>
        <taxon>Erysipelotrichales</taxon>
        <taxon>Turicibacteraceae</taxon>
        <taxon>Turicibacter</taxon>
    </lineage>
</organism>
<keyword evidence="3 4" id="KW-0131">Cell cycle</keyword>
<accession>A0A9Q9CI11</accession>
<dbReference type="EMBL" id="CP071249">
    <property type="protein sequence ID" value="UUF05518.1"/>
    <property type="molecule type" value="Genomic_DNA"/>
</dbReference>
<keyword evidence="1 4" id="KW-0132">Cell division</keyword>